<evidence type="ECO:0000256" key="1">
    <source>
        <dbReference type="SAM" id="MobiDB-lite"/>
    </source>
</evidence>
<proteinExistence type="predicted"/>
<evidence type="ECO:0000313" key="3">
    <source>
        <dbReference type="Proteomes" id="UP000243006"/>
    </source>
</evidence>
<protein>
    <submittedName>
        <fullName evidence="2">Uncharacterized protein</fullName>
    </submittedName>
</protein>
<feature type="compositionally biased region" description="Polar residues" evidence="1">
    <location>
        <begin position="83"/>
        <end position="95"/>
    </location>
</feature>
<feature type="compositionally biased region" description="Low complexity" evidence="1">
    <location>
        <begin position="115"/>
        <end position="124"/>
    </location>
</feature>
<comment type="caution">
    <text evidence="2">The sequence shown here is derived from an EMBL/GenBank/DDBJ whole genome shotgun (WGS) entry which is preliminary data.</text>
</comment>
<accession>A0A1Y3EBK4</accession>
<dbReference type="AlphaFoldDB" id="A0A1Y3EBK4"/>
<sequence>MQGISSSFQELTNKKNGITATVSDVTANSDSVAPSNDLRKNGGKRKTAQHAEGEPSCLERKRAKILNLKQPDKNKRAADNLDHQNASDNAKSLKTTKYAIMTRKQNREIGQSAQKSSSKGNSSSENEKNEITAEPRKN</sequence>
<organism evidence="2 3">
    <name type="scientific">Trichinella nativa</name>
    <dbReference type="NCBI Taxonomy" id="6335"/>
    <lineage>
        <taxon>Eukaryota</taxon>
        <taxon>Metazoa</taxon>
        <taxon>Ecdysozoa</taxon>
        <taxon>Nematoda</taxon>
        <taxon>Enoplea</taxon>
        <taxon>Dorylaimia</taxon>
        <taxon>Trichinellida</taxon>
        <taxon>Trichinellidae</taxon>
        <taxon>Trichinella</taxon>
    </lineage>
</organism>
<reference evidence="2 3" key="1">
    <citation type="submission" date="2015-04" db="EMBL/GenBank/DDBJ databases">
        <title>Draft genome of the roundworm Trichinella nativa.</title>
        <authorList>
            <person name="Mitreva M."/>
        </authorList>
    </citation>
    <scope>NUCLEOTIDE SEQUENCE [LARGE SCALE GENOMIC DNA]</scope>
    <source>
        <strain evidence="2 3">ISS45</strain>
    </source>
</reference>
<feature type="non-terminal residue" evidence="2">
    <location>
        <position position="138"/>
    </location>
</feature>
<feature type="compositionally biased region" description="Basic and acidic residues" evidence="1">
    <location>
        <begin position="125"/>
        <end position="138"/>
    </location>
</feature>
<evidence type="ECO:0000313" key="2">
    <source>
        <dbReference type="EMBL" id="OUC42514.1"/>
    </source>
</evidence>
<feature type="compositionally biased region" description="Basic and acidic residues" evidence="1">
    <location>
        <begin position="70"/>
        <end position="82"/>
    </location>
</feature>
<gene>
    <name evidence="2" type="ORF">D917_02870</name>
</gene>
<feature type="compositionally biased region" description="Basic and acidic residues" evidence="1">
    <location>
        <begin position="49"/>
        <end position="60"/>
    </location>
</feature>
<feature type="region of interest" description="Disordered" evidence="1">
    <location>
        <begin position="1"/>
        <end position="138"/>
    </location>
</feature>
<feature type="compositionally biased region" description="Polar residues" evidence="1">
    <location>
        <begin position="1"/>
        <end position="34"/>
    </location>
</feature>
<dbReference type="Proteomes" id="UP000243006">
    <property type="component" value="Unassembled WGS sequence"/>
</dbReference>
<dbReference type="EMBL" id="LVZM01017426">
    <property type="protein sequence ID" value="OUC42514.1"/>
    <property type="molecule type" value="Genomic_DNA"/>
</dbReference>
<name>A0A1Y3EBK4_9BILA</name>